<organism evidence="1 2">
    <name type="scientific">Synaphobranchus kaupii</name>
    <name type="common">Kaup's arrowtooth eel</name>
    <dbReference type="NCBI Taxonomy" id="118154"/>
    <lineage>
        <taxon>Eukaryota</taxon>
        <taxon>Metazoa</taxon>
        <taxon>Chordata</taxon>
        <taxon>Craniata</taxon>
        <taxon>Vertebrata</taxon>
        <taxon>Euteleostomi</taxon>
        <taxon>Actinopterygii</taxon>
        <taxon>Neopterygii</taxon>
        <taxon>Teleostei</taxon>
        <taxon>Anguilliformes</taxon>
        <taxon>Synaphobranchidae</taxon>
        <taxon>Synaphobranchus</taxon>
    </lineage>
</organism>
<dbReference type="Proteomes" id="UP001152622">
    <property type="component" value="Chromosome 15"/>
</dbReference>
<dbReference type="AlphaFoldDB" id="A0A9Q1EN62"/>
<sequence>MTCNFVVLAVPTSDEPSYLLTDQSPKTTPPYHNDKLPHMHNVTLREAQTIFFDHIRTVIFEEHELRSLQSLLRDYSSIISRFGFPTSRVKSSYIKDILTREFEDKIGFHSRPQRNQSDLV</sequence>
<name>A0A9Q1EN62_SYNKA</name>
<reference evidence="1" key="1">
    <citation type="journal article" date="2023" name="Science">
        <title>Genome structures resolve the early diversification of teleost fishes.</title>
        <authorList>
            <person name="Parey E."/>
            <person name="Louis A."/>
            <person name="Montfort J."/>
            <person name="Bouchez O."/>
            <person name="Roques C."/>
            <person name="Iampietro C."/>
            <person name="Lluch J."/>
            <person name="Castinel A."/>
            <person name="Donnadieu C."/>
            <person name="Desvignes T."/>
            <person name="Floi Bucao C."/>
            <person name="Jouanno E."/>
            <person name="Wen M."/>
            <person name="Mejri S."/>
            <person name="Dirks R."/>
            <person name="Jansen H."/>
            <person name="Henkel C."/>
            <person name="Chen W.J."/>
            <person name="Zahm M."/>
            <person name="Cabau C."/>
            <person name="Klopp C."/>
            <person name="Thompson A.W."/>
            <person name="Robinson-Rechavi M."/>
            <person name="Braasch I."/>
            <person name="Lecointre G."/>
            <person name="Bobe J."/>
            <person name="Postlethwait J.H."/>
            <person name="Berthelot C."/>
            <person name="Roest Crollius H."/>
            <person name="Guiguen Y."/>
        </authorList>
    </citation>
    <scope>NUCLEOTIDE SEQUENCE</scope>
    <source>
        <strain evidence="1">WJC10195</strain>
    </source>
</reference>
<accession>A0A9Q1EN62</accession>
<evidence type="ECO:0000313" key="2">
    <source>
        <dbReference type="Proteomes" id="UP001152622"/>
    </source>
</evidence>
<evidence type="ECO:0000313" key="1">
    <source>
        <dbReference type="EMBL" id="KAJ8341915.1"/>
    </source>
</evidence>
<dbReference type="EMBL" id="JAINUF010000015">
    <property type="protein sequence ID" value="KAJ8341915.1"/>
    <property type="molecule type" value="Genomic_DNA"/>
</dbReference>
<proteinExistence type="predicted"/>
<protein>
    <submittedName>
        <fullName evidence="1">Uncharacterized protein</fullName>
    </submittedName>
</protein>
<comment type="caution">
    <text evidence="1">The sequence shown here is derived from an EMBL/GenBank/DDBJ whole genome shotgun (WGS) entry which is preliminary data.</text>
</comment>
<gene>
    <name evidence="1" type="ORF">SKAU_G00342060</name>
</gene>
<keyword evidence="2" id="KW-1185">Reference proteome</keyword>